<organism evidence="3 4">
    <name type="scientific">Corynebacterium deserti GIMN1.010</name>
    <dbReference type="NCBI Taxonomy" id="931089"/>
    <lineage>
        <taxon>Bacteria</taxon>
        <taxon>Bacillati</taxon>
        <taxon>Actinomycetota</taxon>
        <taxon>Actinomycetes</taxon>
        <taxon>Mycobacteriales</taxon>
        <taxon>Corynebacteriaceae</taxon>
        <taxon>Corynebacterium</taxon>
    </lineage>
</organism>
<gene>
    <name evidence="3" type="ORF">CDES_03965</name>
</gene>
<keyword evidence="4" id="KW-1185">Reference proteome</keyword>
<dbReference type="PATRIC" id="fig|931089.4.peg.803"/>
<dbReference type="EMBL" id="CP009220">
    <property type="protein sequence ID" value="ALC05245.1"/>
    <property type="molecule type" value="Genomic_DNA"/>
</dbReference>
<dbReference type="STRING" id="931089.CDES_03965"/>
<dbReference type="RefSeq" id="WP_231686485.1">
    <property type="nucleotide sequence ID" value="NZ_CP009220.1"/>
</dbReference>
<evidence type="ECO:0000313" key="4">
    <source>
        <dbReference type="Proteomes" id="UP000068067"/>
    </source>
</evidence>
<evidence type="ECO:0000256" key="1">
    <source>
        <dbReference type="SAM" id="MobiDB-lite"/>
    </source>
</evidence>
<feature type="region of interest" description="Disordered" evidence="1">
    <location>
        <begin position="28"/>
        <end position="93"/>
    </location>
</feature>
<accession>A0A0M4CWP8</accession>
<dbReference type="KEGG" id="cdx:CDES_03965"/>
<evidence type="ECO:0000313" key="3">
    <source>
        <dbReference type="EMBL" id="ALC05245.1"/>
    </source>
</evidence>
<reference evidence="3 4" key="1">
    <citation type="submission" date="2014-08" db="EMBL/GenBank/DDBJ databases">
        <title>Complete genome sequence of Corynebacterium deserti GIMN1.010 (=DSM 45689), isolated from desert sand in western China.</title>
        <authorList>
            <person name="Ruckert C."/>
            <person name="Albersmeier A."/>
            <person name="Kalinowski J."/>
        </authorList>
    </citation>
    <scope>NUCLEOTIDE SEQUENCE [LARGE SCALE GENOMIC DNA]</scope>
    <source>
        <strain evidence="3 4">GIMN1.010</strain>
    </source>
</reference>
<proteinExistence type="predicted"/>
<dbReference type="AlphaFoldDB" id="A0A0M4CWP8"/>
<feature type="chain" id="PRO_5005791616" description="Beta-N-acetylglucosaminidase" evidence="2">
    <location>
        <begin position="30"/>
        <end position="233"/>
    </location>
</feature>
<dbReference type="PROSITE" id="PS51257">
    <property type="entry name" value="PROKAR_LIPOPROTEIN"/>
    <property type="match status" value="1"/>
</dbReference>
<feature type="signal peptide" evidence="2">
    <location>
        <begin position="1"/>
        <end position="29"/>
    </location>
</feature>
<evidence type="ECO:0008006" key="5">
    <source>
        <dbReference type="Google" id="ProtNLM"/>
    </source>
</evidence>
<evidence type="ECO:0000256" key="2">
    <source>
        <dbReference type="SAM" id="SignalP"/>
    </source>
</evidence>
<feature type="compositionally biased region" description="Low complexity" evidence="1">
    <location>
        <begin position="35"/>
        <end position="80"/>
    </location>
</feature>
<protein>
    <recommendedName>
        <fullName evidence="5">Beta-N-acetylglucosaminidase</fullName>
    </recommendedName>
</protein>
<sequence>MASTPHKHVRVALGFVALLPLLAACTTQASDPEPTETSTVSTTSTTPTSRVEETTTSSEATTETATETAAETTSGEASGTEGEETEASTSNRRMTADVEAAYDVFASLAPVELFEQFDTCDPSGVEDSYACSGPEVGQFQFFDNPSKATSTTQLLTELRSSRVVEDSGSKVVGWTTIGTMSIITVVDNDEGLVLQQMVSSDRIDPEERIYELGLVESPEEPTESTSASAASKN</sequence>
<keyword evidence="2" id="KW-0732">Signal</keyword>
<dbReference type="Proteomes" id="UP000068067">
    <property type="component" value="Chromosome"/>
</dbReference>
<feature type="compositionally biased region" description="Low complexity" evidence="1">
    <location>
        <begin position="223"/>
        <end position="233"/>
    </location>
</feature>
<feature type="region of interest" description="Disordered" evidence="1">
    <location>
        <begin position="213"/>
        <end position="233"/>
    </location>
</feature>
<name>A0A0M4CWP8_9CORY</name>